<protein>
    <submittedName>
        <fullName evidence="2">Transporter substrate-binding domain-containing protein</fullName>
    </submittedName>
</protein>
<reference evidence="2" key="1">
    <citation type="submission" date="2024-02" db="EMBL/GenBank/DDBJ databases">
        <title>Genome sequences of strain Gemmobacter sp. JM10B15.</title>
        <authorList>
            <person name="Zhang M."/>
        </authorList>
    </citation>
    <scope>NUCLEOTIDE SEQUENCE</scope>
    <source>
        <strain evidence="2">JM10B15</strain>
    </source>
</reference>
<accession>A0ABU8BQ07</accession>
<dbReference type="EMBL" id="JBALHR010000001">
    <property type="protein sequence ID" value="MEH7826773.1"/>
    <property type="molecule type" value="Genomic_DNA"/>
</dbReference>
<dbReference type="Gene3D" id="3.10.350.10">
    <property type="entry name" value="LysM domain"/>
    <property type="match status" value="1"/>
</dbReference>
<gene>
    <name evidence="2" type="ORF">V6590_01285</name>
</gene>
<dbReference type="Gene3D" id="3.40.190.10">
    <property type="entry name" value="Periplasmic binding protein-like II"/>
    <property type="match status" value="2"/>
</dbReference>
<proteinExistence type="predicted"/>
<evidence type="ECO:0000313" key="2">
    <source>
        <dbReference type="EMBL" id="MEH7826773.1"/>
    </source>
</evidence>
<keyword evidence="3" id="KW-1185">Reference proteome</keyword>
<dbReference type="SUPFAM" id="SSF53850">
    <property type="entry name" value="Periplasmic binding protein-like II"/>
    <property type="match status" value="1"/>
</dbReference>
<sequence>MVGAALCWGNLAQAQSCDTTYVTQEGDTLTTLADRFYGEAGQWSLIYYANITGFTGGPTNIAAGTNLYIPCVEGQAKPDPAPLQQTGAELRFLTGALPPLLTDPNGTGGGMVTEIINAVMEETPNPVPYAVDWNPDWAAHGPALSAMQADMGFPWVKPDCEGNPSDARCTSYHWSDPVFVLPIQLFVLQGSGMGFASDADLAGKTLCLPEGAEAAYLDANGRNWLKDGTITVTRAADMAECFGALVEGRVDAVPDDIFSGAKRVIDMGLKGRVLPLERPVGTQSLHVVIAKAHWRGTTHLYRVNAGLAAIRGAGRYDEIVNRHLGLYMESLKR</sequence>
<dbReference type="InterPro" id="IPR036779">
    <property type="entry name" value="LysM_dom_sf"/>
</dbReference>
<organism evidence="2 3">
    <name type="scientific">Gemmobacter denitrificans</name>
    <dbReference type="NCBI Taxonomy" id="3123040"/>
    <lineage>
        <taxon>Bacteria</taxon>
        <taxon>Pseudomonadati</taxon>
        <taxon>Pseudomonadota</taxon>
        <taxon>Alphaproteobacteria</taxon>
        <taxon>Rhodobacterales</taxon>
        <taxon>Paracoccaceae</taxon>
        <taxon>Gemmobacter</taxon>
    </lineage>
</organism>
<evidence type="ECO:0000259" key="1">
    <source>
        <dbReference type="PROSITE" id="PS51782"/>
    </source>
</evidence>
<dbReference type="InterPro" id="IPR001638">
    <property type="entry name" value="Solute-binding_3/MltF_N"/>
</dbReference>
<dbReference type="PROSITE" id="PS51782">
    <property type="entry name" value="LYSM"/>
    <property type="match status" value="1"/>
</dbReference>
<dbReference type="RefSeq" id="WP_335418366.1">
    <property type="nucleotide sequence ID" value="NZ_JBALHR010000001.1"/>
</dbReference>
<feature type="domain" description="LysM" evidence="1">
    <location>
        <begin position="19"/>
        <end position="69"/>
    </location>
</feature>
<name>A0ABU8BQ07_9RHOB</name>
<evidence type="ECO:0000313" key="3">
    <source>
        <dbReference type="Proteomes" id="UP001431963"/>
    </source>
</evidence>
<dbReference type="Proteomes" id="UP001431963">
    <property type="component" value="Unassembled WGS sequence"/>
</dbReference>
<comment type="caution">
    <text evidence="2">The sequence shown here is derived from an EMBL/GenBank/DDBJ whole genome shotgun (WGS) entry which is preliminary data.</text>
</comment>
<dbReference type="SMART" id="SM00062">
    <property type="entry name" value="PBPb"/>
    <property type="match status" value="1"/>
</dbReference>
<dbReference type="InterPro" id="IPR018392">
    <property type="entry name" value="LysM"/>
</dbReference>